<accession>A0AAE0DHE2</accession>
<protein>
    <submittedName>
        <fullName evidence="1">Uncharacterized protein</fullName>
    </submittedName>
</protein>
<dbReference type="EMBL" id="JASNWA010000011">
    <property type="protein sequence ID" value="KAK3166963.1"/>
    <property type="molecule type" value="Genomic_DNA"/>
</dbReference>
<name>A0AAE0DHE2_9LECA</name>
<comment type="caution">
    <text evidence="1">The sequence shown here is derived from an EMBL/GenBank/DDBJ whole genome shotgun (WGS) entry which is preliminary data.</text>
</comment>
<reference evidence="1" key="1">
    <citation type="submission" date="2022-11" db="EMBL/GenBank/DDBJ databases">
        <title>Chromosomal genome sequence assembly and mating type (MAT) locus characterization of the leprose asexual lichenized fungus Lepraria neglecta (Nyl.) Erichsen.</title>
        <authorList>
            <person name="Allen J.L."/>
            <person name="Pfeffer B."/>
        </authorList>
    </citation>
    <scope>NUCLEOTIDE SEQUENCE</scope>
    <source>
        <strain evidence="1">Allen 5258</strain>
    </source>
</reference>
<keyword evidence="2" id="KW-1185">Reference proteome</keyword>
<evidence type="ECO:0000313" key="1">
    <source>
        <dbReference type="EMBL" id="KAK3166963.1"/>
    </source>
</evidence>
<organism evidence="1 2">
    <name type="scientific">Lepraria neglecta</name>
    <dbReference type="NCBI Taxonomy" id="209136"/>
    <lineage>
        <taxon>Eukaryota</taxon>
        <taxon>Fungi</taxon>
        <taxon>Dikarya</taxon>
        <taxon>Ascomycota</taxon>
        <taxon>Pezizomycotina</taxon>
        <taxon>Lecanoromycetes</taxon>
        <taxon>OSLEUM clade</taxon>
        <taxon>Lecanoromycetidae</taxon>
        <taxon>Lecanorales</taxon>
        <taxon>Lecanorineae</taxon>
        <taxon>Stereocaulaceae</taxon>
        <taxon>Lepraria</taxon>
    </lineage>
</organism>
<evidence type="ECO:0000313" key="2">
    <source>
        <dbReference type="Proteomes" id="UP001276659"/>
    </source>
</evidence>
<dbReference type="Proteomes" id="UP001276659">
    <property type="component" value="Unassembled WGS sequence"/>
</dbReference>
<dbReference type="AlphaFoldDB" id="A0AAE0DHE2"/>
<sequence length="100" mass="11146">MKIKYMKPLGYINPTALIGREDTDPTNGDSRCDNPFHGDKKQFAAGMLCRSDDLKRSEFNSPFYLALGRNEDEPYVLDACAGPHVGTEKFSKYIGALIDP</sequence>
<gene>
    <name evidence="1" type="ORF">OEA41_010088</name>
</gene>
<proteinExistence type="predicted"/>